<keyword evidence="3" id="KW-0963">Cytoplasm</keyword>
<comment type="caution">
    <text evidence="7">The sequence shown here is derived from an EMBL/GenBank/DDBJ whole genome shotgun (WGS) entry which is preliminary data.</text>
</comment>
<sequence>MNGGHAYLVDKFVRPAIGNRHVYVATSDARVIGFGSPVNPSLVASSLDIGSVTLGSSRTLDLVFTDKIATTVKGIIITQSDKSFAPGPGGPAFLVNVAPNQILTIPIIFSPQNVGLLTATVSLTTSTDPQGNSTSAAVSGTGVSAVPLFQVVSPVISFGNIVINTGPVSANLILTNAGNTTLNFVNIATTAVPFTVSGAPTPGQTLQVQSSMTIAISFNPTAVGSLSDTLKINSDGGNIVVPLTGSAVEDFGNATAGTTATLNLIVANKGGSVMAITRSKYPVNGPILPQTPIYEGTQLAPGSNITVAMVFTAPTAQIGTPPTFYNATWSIDFIGSTIGPQLLVFKAPRNHHNPLLVQAAGDI</sequence>
<protein>
    <recommendedName>
        <fullName evidence="6">HYDIN/VesB/CFA65-like Ig-like domain-containing protein</fullName>
    </recommendedName>
</protein>
<keyword evidence="4" id="KW-0969">Cilium</keyword>
<evidence type="ECO:0000256" key="1">
    <source>
        <dbReference type="ARBA" id="ARBA00004138"/>
    </source>
</evidence>
<dbReference type="InterPro" id="IPR013783">
    <property type="entry name" value="Ig-like_fold"/>
</dbReference>
<dbReference type="EMBL" id="MVBO01000243">
    <property type="protein sequence ID" value="OZJ01772.1"/>
    <property type="molecule type" value="Genomic_DNA"/>
</dbReference>
<evidence type="ECO:0000256" key="5">
    <source>
        <dbReference type="ARBA" id="ARBA00023273"/>
    </source>
</evidence>
<evidence type="ECO:0000256" key="4">
    <source>
        <dbReference type="ARBA" id="ARBA00023069"/>
    </source>
</evidence>
<evidence type="ECO:0000313" key="8">
    <source>
        <dbReference type="Proteomes" id="UP000242875"/>
    </source>
</evidence>
<dbReference type="Pfam" id="PF22544">
    <property type="entry name" value="HYDIN_VesB_CFA65-like_Ig"/>
    <property type="match status" value="1"/>
</dbReference>
<dbReference type="GO" id="GO:0005929">
    <property type="term" value="C:cilium"/>
    <property type="evidence" value="ECO:0007669"/>
    <property type="project" value="UniProtKB-SubCell"/>
</dbReference>
<dbReference type="Proteomes" id="UP000242875">
    <property type="component" value="Unassembled WGS sequence"/>
</dbReference>
<evidence type="ECO:0000259" key="6">
    <source>
        <dbReference type="Pfam" id="PF22544"/>
    </source>
</evidence>
<name>A0A261XTU8_9FUNG</name>
<comment type="subcellular location">
    <subcellularLocation>
        <location evidence="1">Cell projection</location>
        <location evidence="1">Cilium</location>
    </subcellularLocation>
    <subcellularLocation>
        <location evidence="2">Cytoplasm</location>
    </subcellularLocation>
</comment>
<proteinExistence type="predicted"/>
<organism evidence="7 8">
    <name type="scientific">Bifiguratus adelaidae</name>
    <dbReference type="NCBI Taxonomy" id="1938954"/>
    <lineage>
        <taxon>Eukaryota</taxon>
        <taxon>Fungi</taxon>
        <taxon>Fungi incertae sedis</taxon>
        <taxon>Mucoromycota</taxon>
        <taxon>Mucoromycotina</taxon>
        <taxon>Endogonomycetes</taxon>
        <taxon>Endogonales</taxon>
        <taxon>Endogonales incertae sedis</taxon>
        <taxon>Bifiguratus</taxon>
    </lineage>
</organism>
<keyword evidence="5" id="KW-0966">Cell projection</keyword>
<evidence type="ECO:0000256" key="3">
    <source>
        <dbReference type="ARBA" id="ARBA00022490"/>
    </source>
</evidence>
<evidence type="ECO:0000313" key="7">
    <source>
        <dbReference type="EMBL" id="OZJ01772.1"/>
    </source>
</evidence>
<evidence type="ECO:0000256" key="2">
    <source>
        <dbReference type="ARBA" id="ARBA00004496"/>
    </source>
</evidence>
<dbReference type="Gene3D" id="2.60.40.10">
    <property type="entry name" value="Immunoglobulins"/>
    <property type="match status" value="2"/>
</dbReference>
<gene>
    <name evidence="7" type="ORF">BZG36_05077</name>
</gene>
<feature type="domain" description="HYDIN/VesB/CFA65-like Ig-like" evidence="6">
    <location>
        <begin position="154"/>
        <end position="236"/>
    </location>
</feature>
<dbReference type="InterPro" id="IPR053879">
    <property type="entry name" value="HYDIN_VesB_CFA65-like_Ig"/>
</dbReference>
<dbReference type="AlphaFoldDB" id="A0A261XTU8"/>
<reference evidence="7 8" key="1">
    <citation type="journal article" date="2017" name="Mycologia">
        <title>Bifiguratus adelaidae, gen. et sp. nov., a new member of Mucoromycotina in endophytic and soil-dwelling habitats.</title>
        <authorList>
            <person name="Torres-Cruz T.J."/>
            <person name="Billingsley Tobias T.L."/>
            <person name="Almatruk M."/>
            <person name="Hesse C."/>
            <person name="Kuske C.R."/>
            <person name="Desiro A."/>
            <person name="Benucci G.M."/>
            <person name="Bonito G."/>
            <person name="Stajich J.E."/>
            <person name="Dunlap C."/>
            <person name="Arnold A.E."/>
            <person name="Porras-Alfaro A."/>
        </authorList>
    </citation>
    <scope>NUCLEOTIDE SEQUENCE [LARGE SCALE GENOMIC DNA]</scope>
    <source>
        <strain evidence="7 8">AZ0501</strain>
    </source>
</reference>
<dbReference type="GO" id="GO:0005737">
    <property type="term" value="C:cytoplasm"/>
    <property type="evidence" value="ECO:0007669"/>
    <property type="project" value="UniProtKB-SubCell"/>
</dbReference>
<dbReference type="NCBIfam" id="NF012200">
    <property type="entry name" value="choice_anch_D"/>
    <property type="match status" value="1"/>
</dbReference>
<accession>A0A261XTU8</accession>
<keyword evidence="8" id="KW-1185">Reference proteome</keyword>